<feature type="transmembrane region" description="Helical" evidence="1">
    <location>
        <begin position="12"/>
        <end position="30"/>
    </location>
</feature>
<accession>A0A2R4AK07</accession>
<organism evidence="2">
    <name type="scientific">Citrobacter freundii</name>
    <dbReference type="NCBI Taxonomy" id="546"/>
    <lineage>
        <taxon>Bacteria</taxon>
        <taxon>Pseudomonadati</taxon>
        <taxon>Pseudomonadota</taxon>
        <taxon>Gammaproteobacteria</taxon>
        <taxon>Enterobacterales</taxon>
        <taxon>Enterobacteriaceae</taxon>
        <taxon>Citrobacter</taxon>
        <taxon>Citrobacter freundii complex</taxon>
    </lineage>
</organism>
<keyword evidence="1" id="KW-0812">Transmembrane</keyword>
<dbReference type="RefSeq" id="WP_007372171.1">
    <property type="nucleotide sequence ID" value="NZ_JAVTQB010000003.1"/>
</dbReference>
<keyword evidence="2" id="KW-0614">Plasmid</keyword>
<dbReference type="AlphaFoldDB" id="A0A2R4AK07"/>
<dbReference type="EMBL" id="MG387191">
    <property type="protein sequence ID" value="AVR65114.1"/>
    <property type="molecule type" value="Genomic_DNA"/>
</dbReference>
<keyword evidence="1" id="KW-0472">Membrane</keyword>
<name>A0A2R4AK07_CITFR</name>
<keyword evidence="1" id="KW-1133">Transmembrane helix</keyword>
<sequence>MKRIINAHGQSTLLIGIYGFAASVLVSISLPGKFQASQHVLDLL</sequence>
<evidence type="ECO:0000256" key="1">
    <source>
        <dbReference type="SAM" id="Phobius"/>
    </source>
</evidence>
<evidence type="ECO:0000313" key="2">
    <source>
        <dbReference type="EMBL" id="AVR65114.1"/>
    </source>
</evidence>
<proteinExistence type="predicted"/>
<reference evidence="2" key="1">
    <citation type="submission" date="2018-10" db="EMBL/GenBank/DDBJ databases">
        <title>Complete Sequence of plasmid pTEM-2262.</title>
        <authorList>
            <person name="Li M."/>
            <person name="Li F."/>
            <person name="Pei G."/>
            <person name="Tong Y."/>
        </authorList>
    </citation>
    <scope>NUCLEOTIDE SEQUENCE</scope>
    <source>
        <strain evidence="2">2262</strain>
        <plasmid evidence="2">pTEM-2262</plasmid>
    </source>
</reference>
<protein>
    <submittedName>
        <fullName evidence="2">Uncharacterized protein</fullName>
    </submittedName>
</protein>
<geneLocation type="plasmid" evidence="2">
    <name>pTEM-2262</name>
</geneLocation>